<keyword evidence="5" id="KW-1185">Reference proteome</keyword>
<dbReference type="SUPFAM" id="SSF52047">
    <property type="entry name" value="RNI-like"/>
    <property type="match status" value="1"/>
</dbReference>
<proteinExistence type="predicted"/>
<organism evidence="4 5">
    <name type="scientific">Rhodosorus marinus</name>
    <dbReference type="NCBI Taxonomy" id="101924"/>
    <lineage>
        <taxon>Eukaryota</taxon>
        <taxon>Rhodophyta</taxon>
        <taxon>Stylonematophyceae</taxon>
        <taxon>Stylonematales</taxon>
        <taxon>Stylonemataceae</taxon>
        <taxon>Rhodosorus</taxon>
    </lineage>
</organism>
<evidence type="ECO:0000313" key="4">
    <source>
        <dbReference type="EMBL" id="KAJ8907866.1"/>
    </source>
</evidence>
<keyword evidence="2" id="KW-0677">Repeat</keyword>
<dbReference type="PANTHER" id="PTHR48051:SF1">
    <property type="entry name" value="RAS SUPPRESSOR PROTEIN 1"/>
    <property type="match status" value="1"/>
</dbReference>
<dbReference type="GO" id="GO:0005737">
    <property type="term" value="C:cytoplasm"/>
    <property type="evidence" value="ECO:0007669"/>
    <property type="project" value="TreeGrafter"/>
</dbReference>
<evidence type="ECO:0000256" key="1">
    <source>
        <dbReference type="ARBA" id="ARBA00022614"/>
    </source>
</evidence>
<dbReference type="EMBL" id="JAMWBK010000002">
    <property type="protein sequence ID" value="KAJ8907866.1"/>
    <property type="molecule type" value="Genomic_DNA"/>
</dbReference>
<dbReference type="Gene3D" id="3.80.10.10">
    <property type="entry name" value="Ribonuclease Inhibitor"/>
    <property type="match status" value="2"/>
</dbReference>
<evidence type="ECO:0000313" key="5">
    <source>
        <dbReference type="Proteomes" id="UP001157974"/>
    </source>
</evidence>
<gene>
    <name evidence="4" type="ORF">NDN08_007970</name>
</gene>
<keyword evidence="1" id="KW-0433">Leucine-rich repeat</keyword>
<dbReference type="PROSITE" id="PS51450">
    <property type="entry name" value="LRR"/>
    <property type="match status" value="2"/>
</dbReference>
<sequence length="419" mass="46008">MQVQFLDDSTKDDRLGTEGRSPSGSTVHGGQQDAQTIHVIDEKDAGPVDFGEEEVEAIVNLPFVDQQPEISLEHSDTVAEPDLLEVFQGRDENVVHSEPTPNRAEAAHVEDLASELPPLAELETRVNLDGKGEPARDASKRIHFTPATVRQKRLSAGRRLDPTDTSMYVEDDKGLDAGEATLKKEAEDLKHRTGGGHGLLKVSTARLETCLAQDLGVLDLSNLGLDDSQFEAIFPRIVSEGGHVWALLLASNNLTRLPEDLGKLEHLTILNLRRNHLKSLPESIEKCQNLRELNAAENELESLPSGLFGCPVLSSLNLSQNQLTKLITDRSYDFKLRSLTALNLSHNKISKVPDALSQAPLTVLDLSQNLFQGLPETFEMLTSIRMFIIDNNPCIDRIPKALLSGNNAMAVLSHLAGRR</sequence>
<feature type="region of interest" description="Disordered" evidence="3">
    <location>
        <begin position="1"/>
        <end position="36"/>
    </location>
</feature>
<dbReference type="InterPro" id="IPR001611">
    <property type="entry name" value="Leu-rich_rpt"/>
</dbReference>
<dbReference type="PANTHER" id="PTHR48051">
    <property type="match status" value="1"/>
</dbReference>
<dbReference type="SMART" id="SM00364">
    <property type="entry name" value="LRR_BAC"/>
    <property type="match status" value="4"/>
</dbReference>
<dbReference type="Pfam" id="PF13855">
    <property type="entry name" value="LRR_8"/>
    <property type="match status" value="2"/>
</dbReference>
<dbReference type="PRINTS" id="PR00019">
    <property type="entry name" value="LEURICHRPT"/>
</dbReference>
<feature type="compositionally biased region" description="Basic and acidic residues" evidence="3">
    <location>
        <begin position="8"/>
        <end position="17"/>
    </location>
</feature>
<dbReference type="InterPro" id="IPR003591">
    <property type="entry name" value="Leu-rich_rpt_typical-subtyp"/>
</dbReference>
<evidence type="ECO:0000256" key="2">
    <source>
        <dbReference type="ARBA" id="ARBA00022737"/>
    </source>
</evidence>
<dbReference type="InterPro" id="IPR032675">
    <property type="entry name" value="LRR_dom_sf"/>
</dbReference>
<dbReference type="SMART" id="SM00369">
    <property type="entry name" value="LRR_TYP"/>
    <property type="match status" value="4"/>
</dbReference>
<protein>
    <submittedName>
        <fullName evidence="4">Uncharacterized protein</fullName>
    </submittedName>
</protein>
<feature type="compositionally biased region" description="Polar residues" evidence="3">
    <location>
        <begin position="20"/>
        <end position="35"/>
    </location>
</feature>
<accession>A0AAV8UZ40</accession>
<evidence type="ECO:0000256" key="3">
    <source>
        <dbReference type="SAM" id="MobiDB-lite"/>
    </source>
</evidence>
<dbReference type="InterPro" id="IPR050216">
    <property type="entry name" value="LRR_domain-containing"/>
</dbReference>
<dbReference type="Proteomes" id="UP001157974">
    <property type="component" value="Unassembled WGS sequence"/>
</dbReference>
<comment type="caution">
    <text evidence="4">The sequence shown here is derived from an EMBL/GenBank/DDBJ whole genome shotgun (WGS) entry which is preliminary data.</text>
</comment>
<dbReference type="AlphaFoldDB" id="A0AAV8UZ40"/>
<name>A0AAV8UZ40_9RHOD</name>
<reference evidence="4 5" key="1">
    <citation type="journal article" date="2023" name="Nat. Commun.">
        <title>Origin of minicircular mitochondrial genomes in red algae.</title>
        <authorList>
            <person name="Lee Y."/>
            <person name="Cho C.H."/>
            <person name="Lee Y.M."/>
            <person name="Park S.I."/>
            <person name="Yang J.H."/>
            <person name="West J.A."/>
            <person name="Bhattacharya D."/>
            <person name="Yoon H.S."/>
        </authorList>
    </citation>
    <scope>NUCLEOTIDE SEQUENCE [LARGE SCALE GENOMIC DNA]</scope>
    <source>
        <strain evidence="4 5">CCMP1338</strain>
        <tissue evidence="4">Whole cell</tissue>
    </source>
</reference>